<dbReference type="Pfam" id="PF01064">
    <property type="entry name" value="Activin_recp"/>
    <property type="match status" value="1"/>
</dbReference>
<dbReference type="STRING" id="333673.A0A3M0L0D5"/>
<evidence type="ECO:0000256" key="22">
    <source>
        <dbReference type="ARBA" id="ARBA00023211"/>
    </source>
</evidence>
<dbReference type="InterPro" id="IPR011009">
    <property type="entry name" value="Kinase-like_dom_sf"/>
</dbReference>
<proteinExistence type="inferred from homology"/>
<evidence type="ECO:0000256" key="30">
    <source>
        <dbReference type="SAM" id="MobiDB-lite"/>
    </source>
</evidence>
<dbReference type="Pfam" id="PF15388">
    <property type="entry name" value="FAM117"/>
    <property type="match status" value="2"/>
</dbReference>
<feature type="binding site" evidence="29">
    <location>
        <position position="316"/>
    </location>
    <ligand>
        <name>ATP</name>
        <dbReference type="ChEBI" id="CHEBI:30616"/>
    </ligand>
</feature>
<keyword evidence="14" id="KW-0418">Kinase</keyword>
<keyword evidence="20" id="KW-0675">Receptor</keyword>
<comment type="cofactor">
    <cofactor evidence="2">
        <name>Mg(2+)</name>
        <dbReference type="ChEBI" id="CHEBI:18420"/>
    </cofactor>
</comment>
<dbReference type="PANTHER" id="PTHR23255">
    <property type="entry name" value="TRANSFORMING GROWTH FACTOR-BETA RECEPTOR TYPE I AND II"/>
    <property type="match status" value="1"/>
</dbReference>
<comment type="cofactor">
    <cofactor evidence="1">
        <name>Mn(2+)</name>
        <dbReference type="ChEBI" id="CHEBI:29035"/>
    </cofactor>
</comment>
<reference evidence="33 34" key="1">
    <citation type="submission" date="2018-07" db="EMBL/GenBank/DDBJ databases">
        <title>A high quality draft genome assembly of the barn swallow (H. rustica rustica).</title>
        <authorList>
            <person name="Formenti G."/>
            <person name="Chiara M."/>
            <person name="Poveda L."/>
            <person name="Francoijs K.-J."/>
            <person name="Bonisoli-Alquati A."/>
            <person name="Canova L."/>
            <person name="Gianfranceschi L."/>
            <person name="Horner D.S."/>
            <person name="Saino N."/>
        </authorList>
    </citation>
    <scope>NUCLEOTIDE SEQUENCE [LARGE SCALE GENOMIC DNA]</scope>
    <source>
        <strain evidence="33">Chelidonia</strain>
        <tissue evidence="33">Blood</tissue>
    </source>
</reference>
<evidence type="ECO:0000256" key="21">
    <source>
        <dbReference type="ARBA" id="ARBA00023180"/>
    </source>
</evidence>
<dbReference type="FunFam" id="1.10.510.10:FF:000180">
    <property type="entry name" value="Receptor protein serine/threonine kinase"/>
    <property type="match status" value="1"/>
</dbReference>
<comment type="catalytic activity">
    <reaction evidence="24">
        <text>L-threonyl-[receptor-protein] + ATP = O-phospho-L-threonyl-[receptor-protein] + ADP + H(+)</text>
        <dbReference type="Rhea" id="RHEA:44880"/>
        <dbReference type="Rhea" id="RHEA-COMP:11024"/>
        <dbReference type="Rhea" id="RHEA-COMP:11025"/>
        <dbReference type="ChEBI" id="CHEBI:15378"/>
        <dbReference type="ChEBI" id="CHEBI:30013"/>
        <dbReference type="ChEBI" id="CHEBI:30616"/>
        <dbReference type="ChEBI" id="CHEBI:61977"/>
        <dbReference type="ChEBI" id="CHEBI:456216"/>
        <dbReference type="EC" id="2.7.11.30"/>
    </reaction>
</comment>
<feature type="region of interest" description="Disordered" evidence="30">
    <location>
        <begin position="1212"/>
        <end position="1321"/>
    </location>
</feature>
<feature type="transmembrane region" description="Helical" evidence="31">
    <location>
        <begin position="237"/>
        <end position="258"/>
    </location>
</feature>
<dbReference type="Gene3D" id="1.10.510.10">
    <property type="entry name" value="Transferase(Phosphotransferase) domain 1"/>
    <property type="match status" value="1"/>
</dbReference>
<evidence type="ECO:0000256" key="14">
    <source>
        <dbReference type="ARBA" id="ARBA00022777"/>
    </source>
</evidence>
<comment type="catalytic activity">
    <reaction evidence="23">
        <text>L-seryl-[receptor-protein] + ATP = O-phospho-L-seryl-[receptor-protein] + ADP + H(+)</text>
        <dbReference type="Rhea" id="RHEA:18673"/>
        <dbReference type="Rhea" id="RHEA-COMP:11022"/>
        <dbReference type="Rhea" id="RHEA-COMP:11023"/>
        <dbReference type="ChEBI" id="CHEBI:15378"/>
        <dbReference type="ChEBI" id="CHEBI:29999"/>
        <dbReference type="ChEBI" id="CHEBI:30616"/>
        <dbReference type="ChEBI" id="CHEBI:83421"/>
        <dbReference type="ChEBI" id="CHEBI:456216"/>
        <dbReference type="EC" id="2.7.11.30"/>
    </reaction>
</comment>
<feature type="region of interest" description="Disordered" evidence="30">
    <location>
        <begin position="828"/>
        <end position="851"/>
    </location>
</feature>
<dbReference type="GO" id="GO:0001568">
    <property type="term" value="P:blood vessel development"/>
    <property type="evidence" value="ECO:0007669"/>
    <property type="project" value="TreeGrafter"/>
</dbReference>
<feature type="compositionally biased region" description="Basic and acidic residues" evidence="30">
    <location>
        <begin position="953"/>
        <end position="978"/>
    </location>
</feature>
<evidence type="ECO:0000256" key="19">
    <source>
        <dbReference type="ARBA" id="ARBA00023157"/>
    </source>
</evidence>
<name>A0A3M0L0D5_HIRRU</name>
<dbReference type="GO" id="GO:0045597">
    <property type="term" value="P:positive regulation of cell differentiation"/>
    <property type="evidence" value="ECO:0007669"/>
    <property type="project" value="UniProtKB-ARBA"/>
</dbReference>
<feature type="region of interest" description="Disordered" evidence="30">
    <location>
        <begin position="1078"/>
        <end position="1099"/>
    </location>
</feature>
<dbReference type="GO" id="GO:0001649">
    <property type="term" value="P:osteoblast differentiation"/>
    <property type="evidence" value="ECO:0007669"/>
    <property type="project" value="UniProtKB-ARBA"/>
</dbReference>
<comment type="similarity">
    <text evidence="4">Belongs to the protein kinase superfamily. TKL Ser/Thr protein kinase family. TGFB receptor subfamily.</text>
</comment>
<feature type="compositionally biased region" description="Polar residues" evidence="30">
    <location>
        <begin position="902"/>
        <end position="920"/>
    </location>
</feature>
<keyword evidence="13 29" id="KW-0547">Nucleotide-binding</keyword>
<dbReference type="EMBL" id="QRBI01000096">
    <property type="protein sequence ID" value="RMC18451.1"/>
    <property type="molecule type" value="Genomic_DNA"/>
</dbReference>
<keyword evidence="34" id="KW-1185">Reference proteome</keyword>
<dbReference type="GO" id="GO:0030509">
    <property type="term" value="P:BMP signaling pathway"/>
    <property type="evidence" value="ECO:0007669"/>
    <property type="project" value="UniProtKB-ARBA"/>
</dbReference>
<dbReference type="Pfam" id="PF00069">
    <property type="entry name" value="Pkinase"/>
    <property type="match status" value="1"/>
</dbReference>
<dbReference type="InterPro" id="IPR017441">
    <property type="entry name" value="Protein_kinase_ATP_BS"/>
</dbReference>
<evidence type="ECO:0000256" key="26">
    <source>
        <dbReference type="ARBA" id="ARBA00063997"/>
    </source>
</evidence>
<dbReference type="GO" id="GO:0005024">
    <property type="term" value="F:transforming growth factor beta receptor activity"/>
    <property type="evidence" value="ECO:0007669"/>
    <property type="project" value="TreeGrafter"/>
</dbReference>
<feature type="compositionally biased region" description="Polar residues" evidence="30">
    <location>
        <begin position="998"/>
        <end position="1019"/>
    </location>
</feature>
<feature type="region of interest" description="Disordered" evidence="30">
    <location>
        <begin position="678"/>
        <end position="707"/>
    </location>
</feature>
<evidence type="ECO:0000256" key="31">
    <source>
        <dbReference type="SAM" id="Phobius"/>
    </source>
</evidence>
<organism evidence="33 34">
    <name type="scientific">Hirundo rustica rustica</name>
    <dbReference type="NCBI Taxonomy" id="333673"/>
    <lineage>
        <taxon>Eukaryota</taxon>
        <taxon>Metazoa</taxon>
        <taxon>Chordata</taxon>
        <taxon>Craniata</taxon>
        <taxon>Vertebrata</taxon>
        <taxon>Euteleostomi</taxon>
        <taxon>Archelosauria</taxon>
        <taxon>Archosauria</taxon>
        <taxon>Dinosauria</taxon>
        <taxon>Saurischia</taxon>
        <taxon>Theropoda</taxon>
        <taxon>Coelurosauria</taxon>
        <taxon>Aves</taxon>
        <taxon>Neognathae</taxon>
        <taxon>Neoaves</taxon>
        <taxon>Telluraves</taxon>
        <taxon>Australaves</taxon>
        <taxon>Passeriformes</taxon>
        <taxon>Sylvioidea</taxon>
        <taxon>Hirundinidae</taxon>
        <taxon>Hirundo</taxon>
    </lineage>
</organism>
<dbReference type="GO" id="GO:0005886">
    <property type="term" value="C:plasma membrane"/>
    <property type="evidence" value="ECO:0007669"/>
    <property type="project" value="UniProtKB-SubCell"/>
</dbReference>
<evidence type="ECO:0000256" key="17">
    <source>
        <dbReference type="ARBA" id="ARBA00022989"/>
    </source>
</evidence>
<dbReference type="InterPro" id="IPR000719">
    <property type="entry name" value="Prot_kinase_dom"/>
</dbReference>
<evidence type="ECO:0000313" key="33">
    <source>
        <dbReference type="EMBL" id="RMC18451.1"/>
    </source>
</evidence>
<keyword evidence="17 31" id="KW-1133">Transmembrane helix</keyword>
<dbReference type="PROSITE" id="PS50011">
    <property type="entry name" value="PROTEIN_KINASE_DOM"/>
    <property type="match status" value="1"/>
</dbReference>
<comment type="subunit">
    <text evidence="26">Interacts with GDF5. Interacts with BMP4. Interacts with SCUBE3. Interacts with TSC22D1/TSC-22. Interacts with activin A/INHBA.</text>
</comment>
<keyword evidence="16" id="KW-0460">Magnesium</keyword>
<evidence type="ECO:0000256" key="20">
    <source>
        <dbReference type="ARBA" id="ARBA00023170"/>
    </source>
</evidence>
<evidence type="ECO:0000256" key="15">
    <source>
        <dbReference type="ARBA" id="ARBA00022840"/>
    </source>
</evidence>
<dbReference type="GO" id="GO:0030054">
    <property type="term" value="C:cell junction"/>
    <property type="evidence" value="ECO:0007669"/>
    <property type="project" value="UniProtKB-ARBA"/>
</dbReference>
<keyword evidence="7" id="KW-0723">Serine/threonine-protein kinase</keyword>
<keyword evidence="12" id="KW-0732">Signal</keyword>
<keyword evidence="15 29" id="KW-0067">ATP-binding</keyword>
<keyword evidence="22" id="KW-0464">Manganese</keyword>
<evidence type="ECO:0000256" key="4">
    <source>
        <dbReference type="ARBA" id="ARBA00009605"/>
    </source>
</evidence>
<comment type="caution">
    <text evidence="33">The sequence shown here is derived from an EMBL/GenBank/DDBJ whole genome shotgun (WGS) entry which is preliminary data.</text>
</comment>
<evidence type="ECO:0000256" key="28">
    <source>
        <dbReference type="ARBA" id="ARBA00077874"/>
    </source>
</evidence>
<evidence type="ECO:0000256" key="16">
    <source>
        <dbReference type="ARBA" id="ARBA00022842"/>
    </source>
</evidence>
<gene>
    <name evidence="33" type="ORF">DUI87_04340</name>
</gene>
<feature type="compositionally biased region" description="Low complexity" evidence="30">
    <location>
        <begin position="1020"/>
        <end position="1044"/>
    </location>
</feature>
<dbReference type="GO" id="GO:2000026">
    <property type="term" value="P:regulation of multicellular organismal development"/>
    <property type="evidence" value="ECO:0007669"/>
    <property type="project" value="UniProtKB-ARBA"/>
</dbReference>
<dbReference type="SUPFAM" id="SSF57302">
    <property type="entry name" value="Snake toxin-like"/>
    <property type="match status" value="1"/>
</dbReference>
<evidence type="ECO:0000259" key="32">
    <source>
        <dbReference type="PROSITE" id="PS50011"/>
    </source>
</evidence>
<feature type="domain" description="Protein kinase" evidence="32">
    <location>
        <begin position="289"/>
        <end position="590"/>
    </location>
</feature>
<dbReference type="GO" id="GO:0046872">
    <property type="term" value="F:metal ion binding"/>
    <property type="evidence" value="ECO:0007669"/>
    <property type="project" value="UniProtKB-KW"/>
</dbReference>
<dbReference type="Gene3D" id="3.30.200.20">
    <property type="entry name" value="Phosphorylase Kinase, domain 1"/>
    <property type="match status" value="1"/>
</dbReference>
<dbReference type="PANTHER" id="PTHR23255:SF63">
    <property type="entry name" value="BONE MORPHOGENETIC PROTEIN RECEPTOR TYPE-2"/>
    <property type="match status" value="1"/>
</dbReference>
<dbReference type="GO" id="GO:0040017">
    <property type="term" value="P:positive regulation of locomotion"/>
    <property type="evidence" value="ECO:0007669"/>
    <property type="project" value="UniProtKB-ARBA"/>
</dbReference>
<evidence type="ECO:0000313" key="34">
    <source>
        <dbReference type="Proteomes" id="UP000269221"/>
    </source>
</evidence>
<feature type="region of interest" description="Disordered" evidence="30">
    <location>
        <begin position="953"/>
        <end position="1054"/>
    </location>
</feature>
<dbReference type="EC" id="2.7.11.30" evidence="5"/>
<dbReference type="GO" id="GO:0009888">
    <property type="term" value="P:tissue development"/>
    <property type="evidence" value="ECO:0007669"/>
    <property type="project" value="UniProtKB-ARBA"/>
</dbReference>
<evidence type="ECO:0000256" key="2">
    <source>
        <dbReference type="ARBA" id="ARBA00001946"/>
    </source>
</evidence>
<evidence type="ECO:0000256" key="25">
    <source>
        <dbReference type="ARBA" id="ARBA00057734"/>
    </source>
</evidence>
<feature type="compositionally biased region" description="Polar residues" evidence="30">
    <location>
        <begin position="1236"/>
        <end position="1249"/>
    </location>
</feature>
<dbReference type="GO" id="GO:0014916">
    <property type="term" value="P:regulation of lung blood pressure"/>
    <property type="evidence" value="ECO:0007669"/>
    <property type="project" value="UniProtKB-ARBA"/>
</dbReference>
<keyword evidence="19" id="KW-1015">Disulfide bond</keyword>
<evidence type="ECO:0000256" key="27">
    <source>
        <dbReference type="ARBA" id="ARBA00073640"/>
    </source>
</evidence>
<comment type="function">
    <text evidence="25">On ligand binding, forms a receptor complex consisting of two type II and two type I transmembrane serine/threonine kinases. Type II receptors phosphorylate and activate type I receptors which autophosphorylate, then bind and activate SMAD transcriptional regulators. Can also mediate signaling through the activation of the p38MAPK cascade. Binds to BMP7, BMP2 and, less efficiently, BMP4. Binding is weak but enhanced by the presence of type I receptors for BMPs. Mediates induction of adipogenesis by GDF6. Promotes signaling also by binding to activin A/INHBA.</text>
</comment>
<dbReference type="GO" id="GO:0030324">
    <property type="term" value="P:lung development"/>
    <property type="evidence" value="ECO:0007669"/>
    <property type="project" value="UniProtKB-ARBA"/>
</dbReference>
<evidence type="ECO:0000256" key="18">
    <source>
        <dbReference type="ARBA" id="ARBA00023136"/>
    </source>
</evidence>
<accession>A0A3M0L0D5</accession>
<evidence type="ECO:0000256" key="8">
    <source>
        <dbReference type="ARBA" id="ARBA00022553"/>
    </source>
</evidence>
<evidence type="ECO:0000256" key="11">
    <source>
        <dbReference type="ARBA" id="ARBA00022723"/>
    </source>
</evidence>
<dbReference type="FunFam" id="2.10.60.10:FF:000006">
    <property type="entry name" value="Receptor protein serine/threonine kinase"/>
    <property type="match status" value="1"/>
</dbReference>
<evidence type="ECO:0000256" key="29">
    <source>
        <dbReference type="PROSITE-ProRule" id="PRU10141"/>
    </source>
</evidence>
<keyword evidence="8" id="KW-0597">Phosphoprotein</keyword>
<dbReference type="CDD" id="cd23614">
    <property type="entry name" value="TFP_LU_ECD_BMPR2"/>
    <property type="match status" value="1"/>
</dbReference>
<evidence type="ECO:0000256" key="9">
    <source>
        <dbReference type="ARBA" id="ARBA00022679"/>
    </source>
</evidence>
<feature type="compositionally biased region" description="Low complexity" evidence="30">
    <location>
        <begin position="1256"/>
        <end position="1269"/>
    </location>
</feature>
<feature type="region of interest" description="Disordered" evidence="30">
    <location>
        <begin position="1137"/>
        <end position="1174"/>
    </location>
</feature>
<evidence type="ECO:0000256" key="5">
    <source>
        <dbReference type="ARBA" id="ARBA00012401"/>
    </source>
</evidence>
<dbReference type="GO" id="GO:0036122">
    <property type="term" value="F:BMP binding"/>
    <property type="evidence" value="ECO:0007669"/>
    <property type="project" value="UniProtKB-ARBA"/>
</dbReference>
<dbReference type="PROSITE" id="PS00107">
    <property type="entry name" value="PROTEIN_KINASE_ATP"/>
    <property type="match status" value="1"/>
</dbReference>
<keyword evidence="10 31" id="KW-0812">Transmembrane</keyword>
<keyword evidence="6" id="KW-1003">Cell membrane</keyword>
<dbReference type="GO" id="GO:0045944">
    <property type="term" value="P:positive regulation of transcription by RNA polymerase II"/>
    <property type="evidence" value="ECO:0007669"/>
    <property type="project" value="UniProtKB-ARBA"/>
</dbReference>
<protein>
    <recommendedName>
        <fullName evidence="27">Bone morphogenetic protein receptor type-2</fullName>
        <ecNumber evidence="5">2.7.11.30</ecNumber>
    </recommendedName>
    <alternativeName>
        <fullName evidence="28">Bone morphogenetic protein receptor type II</fullName>
    </alternativeName>
</protein>
<dbReference type="GO" id="GO:0043226">
    <property type="term" value="C:organelle"/>
    <property type="evidence" value="ECO:0007669"/>
    <property type="project" value="UniProtKB-ARBA"/>
</dbReference>
<feature type="compositionally biased region" description="Basic residues" evidence="30">
    <location>
        <begin position="1144"/>
        <end position="1154"/>
    </location>
</feature>
<evidence type="ECO:0000256" key="12">
    <source>
        <dbReference type="ARBA" id="ARBA00022729"/>
    </source>
</evidence>
<evidence type="ECO:0000256" key="13">
    <source>
        <dbReference type="ARBA" id="ARBA00022741"/>
    </source>
</evidence>
<dbReference type="InterPro" id="IPR045860">
    <property type="entry name" value="Snake_toxin-like_sf"/>
</dbReference>
<evidence type="ECO:0000256" key="24">
    <source>
        <dbReference type="ARBA" id="ARBA00048773"/>
    </source>
</evidence>
<dbReference type="GO" id="GO:0043235">
    <property type="term" value="C:receptor complex"/>
    <property type="evidence" value="ECO:0007669"/>
    <property type="project" value="TreeGrafter"/>
</dbReference>
<feature type="region of interest" description="Disordered" evidence="30">
    <location>
        <begin position="902"/>
        <end position="923"/>
    </location>
</feature>
<dbReference type="InterPro" id="IPR026642">
    <property type="entry name" value="Glcci1/FAM117"/>
</dbReference>
<evidence type="ECO:0000256" key="6">
    <source>
        <dbReference type="ARBA" id="ARBA00022475"/>
    </source>
</evidence>
<evidence type="ECO:0000256" key="7">
    <source>
        <dbReference type="ARBA" id="ARBA00022527"/>
    </source>
</evidence>
<evidence type="ECO:0000256" key="23">
    <source>
        <dbReference type="ARBA" id="ARBA00047681"/>
    </source>
</evidence>
<keyword evidence="11" id="KW-0479">Metal-binding</keyword>
<evidence type="ECO:0000256" key="3">
    <source>
        <dbReference type="ARBA" id="ARBA00004251"/>
    </source>
</evidence>
<dbReference type="GO" id="GO:0008285">
    <property type="term" value="P:negative regulation of cell population proliferation"/>
    <property type="evidence" value="ECO:0007669"/>
    <property type="project" value="UniProtKB-ARBA"/>
</dbReference>
<comment type="subcellular location">
    <subcellularLocation>
        <location evidence="3">Cell membrane</location>
        <topology evidence="3">Single-pass type I membrane protein</topology>
    </subcellularLocation>
</comment>
<dbReference type="Proteomes" id="UP000269221">
    <property type="component" value="Unassembled WGS sequence"/>
</dbReference>
<keyword evidence="18 31" id="KW-0472">Membrane</keyword>
<keyword evidence="21" id="KW-0325">Glycoprotein</keyword>
<evidence type="ECO:0000256" key="10">
    <source>
        <dbReference type="ARBA" id="ARBA00022692"/>
    </source>
</evidence>
<dbReference type="FunFam" id="3.30.200.20:FF:000174">
    <property type="entry name" value="Receptor protein serine/threonine kinase"/>
    <property type="match status" value="1"/>
</dbReference>
<keyword evidence="9" id="KW-0808">Transferase</keyword>
<dbReference type="Gene3D" id="2.10.60.10">
    <property type="entry name" value="CD59"/>
    <property type="match status" value="1"/>
</dbReference>
<dbReference type="GO" id="GO:0005524">
    <property type="term" value="F:ATP binding"/>
    <property type="evidence" value="ECO:0007669"/>
    <property type="project" value="UniProtKB-UniRule"/>
</dbReference>
<sequence length="1441" mass="159621">MDCVPNRSGTAVPEWKAKCEPFAQHGSMQLPHELAVLHLFSASRPLVLQNEAETPRYSRAAKENSTGKGSIDQLTTLCWKVSKERKQISNLPACLKARLRRKDHVYPSTQSEERLCAFKDPYQQDHGISESRISQENGTILCMKGSTCYGLWEKTREGDIHLVKQGCWSHIGDPQECHFEECIVTTTPSLIQNGTYRFCCCSTDLCNVNFTENFPPPDPTDTTPYNSSHSFHRDETIVIALASVSVLAVLIAALFFGYRMLAGDRKQGLHSMNMMEAAASEPSLDLDNLKLLELIGRGRYGAVYKGSLDERPVAVKVFSFANRQNFVNERNIYRIPLMEHDNIARFIVGDERFTADGRMEYLLVMEYYPNGSLCKYLSLHTSDWVSSCRLAHSITRGLAYLHTELPRGDHYKPAISHRDLNSRNVLVKNDGTCVISDFGLSMKLTGNRLVRPGEEDNAAISEVGTIRYMAPEVLEGAVNLRDCESALKQVDMYALGLIYWEIFMRCTDLFPGESVPEYQMAFQTEVGNHPTFEDMQVLVSREKQRPKFPEAWKENSLAVRSLKETIEDCWDQDAEARLTAQCAEERMAELMMIWERNKSVSPTVNPMSTAMQNERNLSHHRRVSKIRPYPDYSSSSYIEDSIHHTDSIVKNISSEHSMSTTPLTSGEKNRNSINYERQQAQARIPSPETSVTSLSATNTAGLTPSTGMTTISEMPYSDETNLHTTNVMQPGGPTPVCLQLTEEDLETNKLDPKEVDKNLKESSDENLMEHSLKQFSGPDPLSSTSSSLLYPLIKLAVEVTGQQDFTQATNGQACLIPDVPSAQVYPLPKQQNLPKRPTSLPLNTKNSTKEPRLKFGGKHKSNLKQVETGVAKMNTINAAEPHVVTVTMNGVAGRSHGINSHAGTAQYANGTVPSGQSGASVAQRAQEMLQNQFSGEDSRLNINSSPDEHEPLLRREQQVGHDEGVLDRLVDRRERPLDSGRTNANNNNSNPCPDTAAASIQSVVRNPGQSQTRRAQRPNSLDLSATSSLDSSSMQLGDSSQDGKSGSGEKIKKRVKTPYSLKRWRPSTWVISTEPLHCEVNNNGDKSRPPSSSPSSIVRRTSSLDTLAAPYLAGQWPRDNHGQAAPCMRDKATQIAKLRQQLQRSKHSSRHHRDKERQSPFHGNHAAINHSQAPIPKSALVPVIPITKSTGSRFRNSVEGLNQEIEIIIKETGDKEEQLVPQDIPDGHRAPPPLVQRSSSTRSIDTQTPGGADKGSNNSSRSQSVSPTSFLTICNEGSEESPCSADDLLGDSRDKENGNNSPLPKYATSPKPNNSYMFKREPPEGCEKVKVFEENLPKPLHEIPAFYCPDKNKVNFIPKSGSAFCLVSILKPLLPTQDLTLKGTTHSLTVSSSMTPGLLQPISMAALTTSTDQDRISRGTSTVIPQTSLLQQSGCIEEAEE</sequence>
<feature type="compositionally biased region" description="Low complexity" evidence="30">
    <location>
        <begin position="1089"/>
        <end position="1099"/>
    </location>
</feature>
<dbReference type="OrthoDB" id="669224at2759"/>
<dbReference type="CDD" id="cd14054">
    <property type="entry name" value="STKc_BMPR2_AMHR2"/>
    <property type="match status" value="1"/>
</dbReference>
<dbReference type="GO" id="GO:0001558">
    <property type="term" value="P:regulation of cell growth"/>
    <property type="evidence" value="ECO:0007669"/>
    <property type="project" value="UniProtKB-ARBA"/>
</dbReference>
<dbReference type="InterPro" id="IPR000333">
    <property type="entry name" value="TGFB_receptor"/>
</dbReference>
<dbReference type="GO" id="GO:0045778">
    <property type="term" value="P:positive regulation of ossification"/>
    <property type="evidence" value="ECO:0007669"/>
    <property type="project" value="UniProtKB-ARBA"/>
</dbReference>
<dbReference type="SUPFAM" id="SSF56112">
    <property type="entry name" value="Protein kinase-like (PK-like)"/>
    <property type="match status" value="1"/>
</dbReference>
<dbReference type="InterPro" id="IPR000472">
    <property type="entry name" value="Activin_recp"/>
</dbReference>
<evidence type="ECO:0000256" key="1">
    <source>
        <dbReference type="ARBA" id="ARBA00001936"/>
    </source>
</evidence>